<keyword evidence="1" id="KW-0732">Signal</keyword>
<feature type="signal peptide" evidence="1">
    <location>
        <begin position="1"/>
        <end position="25"/>
    </location>
</feature>
<comment type="caution">
    <text evidence="2">The sequence shown here is derived from an EMBL/GenBank/DDBJ whole genome shotgun (WGS) entry which is preliminary data.</text>
</comment>
<dbReference type="GO" id="GO:0019867">
    <property type="term" value="C:outer membrane"/>
    <property type="evidence" value="ECO:0007669"/>
    <property type="project" value="InterPro"/>
</dbReference>
<evidence type="ECO:0000313" key="2">
    <source>
        <dbReference type="EMBL" id="MBN9412564.1"/>
    </source>
</evidence>
<feature type="chain" id="PRO_5035202166" description="LPS-assembly lipoprotein LptE" evidence="1">
    <location>
        <begin position="26"/>
        <end position="167"/>
    </location>
</feature>
<dbReference type="AlphaFoldDB" id="A0A8J7PVG2"/>
<evidence type="ECO:0000313" key="3">
    <source>
        <dbReference type="Proteomes" id="UP000664414"/>
    </source>
</evidence>
<proteinExistence type="predicted"/>
<organism evidence="2 3">
    <name type="scientific">Candidatus Paracaedimonas acanthamoebae</name>
    <dbReference type="NCBI Taxonomy" id="244581"/>
    <lineage>
        <taxon>Bacteria</taxon>
        <taxon>Pseudomonadati</taxon>
        <taxon>Pseudomonadota</taxon>
        <taxon>Alphaproteobacteria</taxon>
        <taxon>Holosporales</taxon>
        <taxon>Caedimonadaceae</taxon>
        <taxon>Candidatus Paracaedimonas</taxon>
    </lineage>
</organism>
<protein>
    <recommendedName>
        <fullName evidence="4">LPS-assembly lipoprotein LptE</fullName>
    </recommendedName>
</protein>
<accession>A0A8J7PVG2</accession>
<evidence type="ECO:0000256" key="1">
    <source>
        <dbReference type="SAM" id="SignalP"/>
    </source>
</evidence>
<dbReference type="InterPro" id="IPR007485">
    <property type="entry name" value="LPS_assembly_LptE"/>
</dbReference>
<reference evidence="2" key="1">
    <citation type="submission" date="2021-02" db="EMBL/GenBank/DDBJ databases">
        <title>Thiocyanate and organic carbon inputs drive convergent selection for specific autotrophic Afipia and Thiobacillus strains within complex microbiomes.</title>
        <authorList>
            <person name="Huddy R.J."/>
            <person name="Sachdeva R."/>
            <person name="Kadzinga F."/>
            <person name="Kantor R.S."/>
            <person name="Harrison S.T.L."/>
            <person name="Banfield J.F."/>
        </authorList>
    </citation>
    <scope>NUCLEOTIDE SEQUENCE</scope>
    <source>
        <strain evidence="2">SCN18_10_11_15_R4_P_38_20</strain>
    </source>
</reference>
<evidence type="ECO:0008006" key="4">
    <source>
        <dbReference type="Google" id="ProtNLM"/>
    </source>
</evidence>
<dbReference type="EMBL" id="JAFKGL010000011">
    <property type="protein sequence ID" value="MBN9412564.1"/>
    <property type="molecule type" value="Genomic_DNA"/>
</dbReference>
<dbReference type="Pfam" id="PF04390">
    <property type="entry name" value="LptE"/>
    <property type="match status" value="1"/>
</dbReference>
<dbReference type="Proteomes" id="UP000664414">
    <property type="component" value="Unassembled WGS sequence"/>
</dbReference>
<dbReference type="GO" id="GO:0043165">
    <property type="term" value="P:Gram-negative-bacterium-type cell outer membrane assembly"/>
    <property type="evidence" value="ECO:0007669"/>
    <property type="project" value="InterPro"/>
</dbReference>
<gene>
    <name evidence="2" type="ORF">J0H12_01380</name>
</gene>
<dbReference type="Gene3D" id="3.30.160.150">
    <property type="entry name" value="Lipoprotein like domain"/>
    <property type="match status" value="1"/>
</dbReference>
<sequence>MLWLNTLLILSGLTLSGCGFQPLYAPTTQATEKLSHIKIKPIPDRVGQVLHNHLLDILTPYGQPKNPDYILKVTLNEQRSDLALRKDATAKRAQLEYTAYVTLSHAISHEVILSDQVSLMAGFSIGSHADFSSIPALVSEEKARLRAMEILAQDIKSLVASYLSTQN</sequence>
<name>A0A8J7PVG2_9PROT</name>